<sequence length="183" mass="19889">MFRRTLALFSEAARSSASTPSSSADILTSHLSKAHLPPSLARSAKPHKNLYQLLSALPNDGVGTRVRQRRWAAKGLDVKHDLDLKAHLTKLHQTSAGKSAKEEGHLCYWEITKTQYASDERESRPTTKAVQLLCAEHCASRSRQGGANPVWAIRGFSIFDTRSVEKRKGGKRGRAGSSGGVGG</sequence>
<keyword evidence="3" id="KW-1185">Reference proteome</keyword>
<dbReference type="eggNOG" id="ENOG502SCI0">
    <property type="taxonomic scope" value="Eukaryota"/>
</dbReference>
<dbReference type="Proteomes" id="UP000014071">
    <property type="component" value="Unassembled WGS sequence"/>
</dbReference>
<evidence type="ECO:0000313" key="3">
    <source>
        <dbReference type="Proteomes" id="UP000014071"/>
    </source>
</evidence>
<organism evidence="2 3">
    <name type="scientific">Pseudozyma hubeiensis (strain SY62)</name>
    <name type="common">Yeast</name>
    <dbReference type="NCBI Taxonomy" id="1305764"/>
    <lineage>
        <taxon>Eukaryota</taxon>
        <taxon>Fungi</taxon>
        <taxon>Dikarya</taxon>
        <taxon>Basidiomycota</taxon>
        <taxon>Ustilaginomycotina</taxon>
        <taxon>Ustilaginomycetes</taxon>
        <taxon>Ustilaginales</taxon>
        <taxon>Ustilaginaceae</taxon>
        <taxon>Pseudozyma</taxon>
    </lineage>
</organism>
<dbReference type="OrthoDB" id="16434at2759"/>
<name>R9PAD6_PSEHS</name>
<dbReference type="EMBL" id="DF238790">
    <property type="protein sequence ID" value="GAC95065.1"/>
    <property type="molecule type" value="Genomic_DNA"/>
</dbReference>
<dbReference type="AlphaFoldDB" id="R9PAD6"/>
<feature type="region of interest" description="Disordered" evidence="1">
    <location>
        <begin position="164"/>
        <end position="183"/>
    </location>
</feature>
<dbReference type="HOGENOM" id="CLU_1475778_0_0_1"/>
<protein>
    <submittedName>
        <fullName evidence="2">Uncharacterized protein</fullName>
    </submittedName>
</protein>
<dbReference type="RefSeq" id="XP_012188652.1">
    <property type="nucleotide sequence ID" value="XM_012333262.1"/>
</dbReference>
<gene>
    <name evidence="2" type="ORF">PHSY_002640</name>
</gene>
<dbReference type="GeneID" id="24107931"/>
<reference evidence="3" key="1">
    <citation type="journal article" date="2013" name="Genome Announc.">
        <title>Draft genome sequence of the basidiomycetous yeast-like fungus Pseudozyma hubeiensis SY62, which produces an abundant amount of the biosurfactant mannosylerythritol lipids.</title>
        <authorList>
            <person name="Konishi M."/>
            <person name="Hatada Y."/>
            <person name="Horiuchi J."/>
        </authorList>
    </citation>
    <scope>NUCLEOTIDE SEQUENCE [LARGE SCALE GENOMIC DNA]</scope>
    <source>
        <strain evidence="3">SY62</strain>
    </source>
</reference>
<evidence type="ECO:0000313" key="2">
    <source>
        <dbReference type="EMBL" id="GAC95065.1"/>
    </source>
</evidence>
<accession>R9PAD6</accession>
<proteinExistence type="predicted"/>
<evidence type="ECO:0000256" key="1">
    <source>
        <dbReference type="SAM" id="MobiDB-lite"/>
    </source>
</evidence>